<dbReference type="InterPro" id="IPR005647">
    <property type="entry name" value="Mnd1"/>
</dbReference>
<evidence type="ECO:0000256" key="7">
    <source>
        <dbReference type="ARBA" id="ARBA00023254"/>
    </source>
</evidence>
<evidence type="ECO:0000256" key="1">
    <source>
        <dbReference type="ARBA" id="ARBA00004123"/>
    </source>
</evidence>
<feature type="coiled-coil region" evidence="9">
    <location>
        <begin position="79"/>
        <end position="106"/>
    </location>
</feature>
<sequence>MSKKRGLSVEEKRTKMMEIFYESKDIFQLKELEKIAPRDKKITCQSVKDVLQSLVDDAMVDSDRIGTSNYFWAFPSKALHARECKIRELEGQLQDATNKKNSLEESVKTAGVGRETTAPLIWLPFFPMSFFRDTELLFLDSAAENQNIVAKDAANRWTDNVFSIKCWARDKFGFEDNQIDKTFSIPDDLDYIE</sequence>
<evidence type="ECO:0000313" key="12">
    <source>
        <dbReference type="Ensembl" id="ENSEBUP00000027574.1"/>
    </source>
</evidence>
<dbReference type="GO" id="GO:0007131">
    <property type="term" value="P:reciprocal meiotic recombination"/>
    <property type="evidence" value="ECO:0007669"/>
    <property type="project" value="InterPro"/>
</dbReference>
<organism evidence="12 13">
    <name type="scientific">Eptatretus burgeri</name>
    <name type="common">Inshore hagfish</name>
    <dbReference type="NCBI Taxonomy" id="7764"/>
    <lineage>
        <taxon>Eukaryota</taxon>
        <taxon>Metazoa</taxon>
        <taxon>Chordata</taxon>
        <taxon>Craniata</taxon>
        <taxon>Vertebrata</taxon>
        <taxon>Cyclostomata</taxon>
        <taxon>Myxini</taxon>
        <taxon>Myxiniformes</taxon>
        <taxon>Myxinidae</taxon>
        <taxon>Eptatretinae</taxon>
        <taxon>Eptatretus</taxon>
    </lineage>
</organism>
<evidence type="ECO:0000256" key="4">
    <source>
        <dbReference type="ARBA" id="ARBA00023054"/>
    </source>
</evidence>
<protein>
    <recommendedName>
        <fullName evidence="3 8">Meiotic nuclear division protein 1 homolog</fullName>
    </recommendedName>
</protein>
<feature type="domain" description="Leucine zipper with capping helix" evidence="11">
    <location>
        <begin position="144"/>
        <end position="192"/>
    </location>
</feature>
<evidence type="ECO:0000256" key="8">
    <source>
        <dbReference type="PIRNR" id="PIRNR026991"/>
    </source>
</evidence>
<dbReference type="InterPro" id="IPR040453">
    <property type="entry name" value="Mnd1_HTH"/>
</dbReference>
<dbReference type="Pfam" id="PF18517">
    <property type="entry name" value="LZ3wCH"/>
    <property type="match status" value="1"/>
</dbReference>
<name>A0A8C4RBL2_EPTBU</name>
<keyword evidence="5" id="KW-0233">DNA recombination</keyword>
<keyword evidence="7" id="KW-0469">Meiosis</keyword>
<keyword evidence="4 9" id="KW-0175">Coiled coil</keyword>
<dbReference type="Pfam" id="PF03962">
    <property type="entry name" value="Mnd1"/>
    <property type="match status" value="1"/>
</dbReference>
<comment type="similarity">
    <text evidence="2 8">Belongs to the MND1 family.</text>
</comment>
<proteinExistence type="inferred from homology"/>
<dbReference type="PANTHER" id="PTHR31398">
    <property type="entry name" value="MEIOTIC NUCLEAR DIVISION PROTEIN 1 HOMOLOG"/>
    <property type="match status" value="1"/>
</dbReference>
<evidence type="ECO:0000313" key="13">
    <source>
        <dbReference type="Proteomes" id="UP000694388"/>
    </source>
</evidence>
<comment type="function">
    <text evidence="8">Required for proper homologous chromosome pairing and efficient cross-over and intragenic recombination during meiosis.</text>
</comment>
<keyword evidence="6 8" id="KW-0539">Nucleus</keyword>
<reference evidence="12" key="2">
    <citation type="submission" date="2025-09" db="UniProtKB">
        <authorList>
            <consortium name="Ensembl"/>
        </authorList>
    </citation>
    <scope>IDENTIFICATION</scope>
</reference>
<dbReference type="AlphaFoldDB" id="A0A8C4RBL2"/>
<evidence type="ECO:0000259" key="11">
    <source>
        <dbReference type="Pfam" id="PF18517"/>
    </source>
</evidence>
<comment type="subcellular location">
    <subcellularLocation>
        <location evidence="1 8">Nucleus</location>
    </subcellularLocation>
</comment>
<dbReference type="Proteomes" id="UP000694388">
    <property type="component" value="Unplaced"/>
</dbReference>
<dbReference type="PANTHER" id="PTHR31398:SF0">
    <property type="entry name" value="MEIOTIC NUCLEAR DIVISION PROTEIN 1 HOMOLOG"/>
    <property type="match status" value="1"/>
</dbReference>
<dbReference type="GO" id="GO:0005634">
    <property type="term" value="C:nucleus"/>
    <property type="evidence" value="ECO:0007669"/>
    <property type="project" value="UniProtKB-SubCell"/>
</dbReference>
<feature type="domain" description="Mnd1 HTH" evidence="10">
    <location>
        <begin position="16"/>
        <end position="75"/>
    </location>
</feature>
<accession>A0A8C4RBL2</accession>
<reference evidence="12" key="1">
    <citation type="submission" date="2025-08" db="UniProtKB">
        <authorList>
            <consortium name="Ensembl"/>
        </authorList>
    </citation>
    <scope>IDENTIFICATION</scope>
</reference>
<evidence type="ECO:0000256" key="2">
    <source>
        <dbReference type="ARBA" id="ARBA00005981"/>
    </source>
</evidence>
<dbReference type="GO" id="GO:0003690">
    <property type="term" value="F:double-stranded DNA binding"/>
    <property type="evidence" value="ECO:0007669"/>
    <property type="project" value="InterPro"/>
</dbReference>
<dbReference type="GeneTree" id="ENSGT00490000043413"/>
<evidence type="ECO:0000256" key="3">
    <source>
        <dbReference type="ARBA" id="ARBA00013726"/>
    </source>
</evidence>
<keyword evidence="13" id="KW-1185">Reference proteome</keyword>
<evidence type="ECO:0000256" key="5">
    <source>
        <dbReference type="ARBA" id="ARBA00023172"/>
    </source>
</evidence>
<evidence type="ECO:0000256" key="9">
    <source>
        <dbReference type="SAM" id="Coils"/>
    </source>
</evidence>
<dbReference type="PIRSF" id="PIRSF026991">
    <property type="entry name" value="Mnd1"/>
    <property type="match status" value="1"/>
</dbReference>
<evidence type="ECO:0000256" key="6">
    <source>
        <dbReference type="ARBA" id="ARBA00023242"/>
    </source>
</evidence>
<dbReference type="Ensembl" id="ENSEBUT00000028150.1">
    <property type="protein sequence ID" value="ENSEBUP00000027574.1"/>
    <property type="gene ID" value="ENSEBUG00000016879.1"/>
</dbReference>
<evidence type="ECO:0000259" key="10">
    <source>
        <dbReference type="Pfam" id="PF03962"/>
    </source>
</evidence>
<dbReference type="InterPro" id="IPR040661">
    <property type="entry name" value="LZ3wCH"/>
</dbReference>